<keyword evidence="3" id="KW-1003">Cell membrane</keyword>
<evidence type="ECO:0000259" key="9">
    <source>
        <dbReference type="Pfam" id="PF04290"/>
    </source>
</evidence>
<dbReference type="PANTHER" id="PTHR35011">
    <property type="entry name" value="2,3-DIKETO-L-GULONATE TRAP TRANSPORTER SMALL PERMEASE PROTEIN YIAM"/>
    <property type="match status" value="1"/>
</dbReference>
<comment type="caution">
    <text evidence="10">The sequence shown here is derived from an EMBL/GenBank/DDBJ whole genome shotgun (WGS) entry which is preliminary data.</text>
</comment>
<keyword evidence="4" id="KW-0997">Cell inner membrane</keyword>
<accession>X1VVD1</accession>
<organism evidence="10">
    <name type="scientific">marine sediment metagenome</name>
    <dbReference type="NCBI Taxonomy" id="412755"/>
    <lineage>
        <taxon>unclassified sequences</taxon>
        <taxon>metagenomes</taxon>
        <taxon>ecological metagenomes</taxon>
    </lineage>
</organism>
<evidence type="ECO:0000256" key="4">
    <source>
        <dbReference type="ARBA" id="ARBA00022519"/>
    </source>
</evidence>
<evidence type="ECO:0000256" key="3">
    <source>
        <dbReference type="ARBA" id="ARBA00022475"/>
    </source>
</evidence>
<dbReference type="InterPro" id="IPR007387">
    <property type="entry name" value="TRAP_DctQ"/>
</dbReference>
<evidence type="ECO:0000256" key="2">
    <source>
        <dbReference type="ARBA" id="ARBA00022448"/>
    </source>
</evidence>
<dbReference type="GO" id="GO:0022857">
    <property type="term" value="F:transmembrane transporter activity"/>
    <property type="evidence" value="ECO:0007669"/>
    <property type="project" value="TreeGrafter"/>
</dbReference>
<dbReference type="Pfam" id="PF04290">
    <property type="entry name" value="DctQ"/>
    <property type="match status" value="1"/>
</dbReference>
<comment type="subcellular location">
    <subcellularLocation>
        <location evidence="1">Cell inner membrane</location>
        <topology evidence="1">Multi-pass membrane protein</topology>
    </subcellularLocation>
</comment>
<protein>
    <recommendedName>
        <fullName evidence="9">Tripartite ATP-independent periplasmic transporters DctQ component domain-containing protein</fullName>
    </recommendedName>
</protein>
<evidence type="ECO:0000256" key="5">
    <source>
        <dbReference type="ARBA" id="ARBA00022692"/>
    </source>
</evidence>
<keyword evidence="6 8" id="KW-1133">Transmembrane helix</keyword>
<dbReference type="GO" id="GO:0005886">
    <property type="term" value="C:plasma membrane"/>
    <property type="evidence" value="ECO:0007669"/>
    <property type="project" value="UniProtKB-SubCell"/>
</dbReference>
<name>X1VVD1_9ZZZZ</name>
<evidence type="ECO:0000256" key="8">
    <source>
        <dbReference type="SAM" id="Phobius"/>
    </source>
</evidence>
<dbReference type="AlphaFoldDB" id="X1VVD1"/>
<keyword evidence="7 8" id="KW-0472">Membrane</keyword>
<evidence type="ECO:0000256" key="1">
    <source>
        <dbReference type="ARBA" id="ARBA00004429"/>
    </source>
</evidence>
<dbReference type="EMBL" id="BARW01035650">
    <property type="protein sequence ID" value="GAJ21906.1"/>
    <property type="molecule type" value="Genomic_DNA"/>
</dbReference>
<evidence type="ECO:0000313" key="10">
    <source>
        <dbReference type="EMBL" id="GAJ21906.1"/>
    </source>
</evidence>
<reference evidence="10" key="1">
    <citation type="journal article" date="2014" name="Front. Microbiol.">
        <title>High frequency of phylogenetically diverse reductive dehalogenase-homologous genes in deep subseafloor sedimentary metagenomes.</title>
        <authorList>
            <person name="Kawai M."/>
            <person name="Futagami T."/>
            <person name="Toyoda A."/>
            <person name="Takaki Y."/>
            <person name="Nishi S."/>
            <person name="Hori S."/>
            <person name="Arai W."/>
            <person name="Tsubouchi T."/>
            <person name="Morono Y."/>
            <person name="Uchiyama I."/>
            <person name="Ito T."/>
            <person name="Fujiyama A."/>
            <person name="Inagaki F."/>
            <person name="Takami H."/>
        </authorList>
    </citation>
    <scope>NUCLEOTIDE SEQUENCE</scope>
    <source>
        <strain evidence="10">Expedition CK06-06</strain>
    </source>
</reference>
<proteinExistence type="predicted"/>
<feature type="transmembrane region" description="Helical" evidence="8">
    <location>
        <begin position="20"/>
        <end position="44"/>
    </location>
</feature>
<evidence type="ECO:0000256" key="6">
    <source>
        <dbReference type="ARBA" id="ARBA00022989"/>
    </source>
</evidence>
<dbReference type="GO" id="GO:0015740">
    <property type="term" value="P:C4-dicarboxylate transport"/>
    <property type="evidence" value="ECO:0007669"/>
    <property type="project" value="TreeGrafter"/>
</dbReference>
<feature type="domain" description="Tripartite ATP-independent periplasmic transporters DctQ component" evidence="9">
    <location>
        <begin position="33"/>
        <end position="162"/>
    </location>
</feature>
<dbReference type="InterPro" id="IPR055348">
    <property type="entry name" value="DctQ"/>
</dbReference>
<keyword evidence="5 8" id="KW-0812">Transmembrane</keyword>
<feature type="transmembrane region" description="Helical" evidence="8">
    <location>
        <begin position="138"/>
        <end position="157"/>
    </location>
</feature>
<feature type="transmembrane region" description="Helical" evidence="8">
    <location>
        <begin position="94"/>
        <end position="118"/>
    </location>
</feature>
<dbReference type="PANTHER" id="PTHR35011:SF2">
    <property type="entry name" value="2,3-DIKETO-L-GULONATE TRAP TRANSPORTER SMALL PERMEASE PROTEIN YIAM"/>
    <property type="match status" value="1"/>
</dbReference>
<evidence type="ECO:0000256" key="7">
    <source>
        <dbReference type="ARBA" id="ARBA00023136"/>
    </source>
</evidence>
<gene>
    <name evidence="10" type="ORF">S12H4_55556</name>
</gene>
<feature type="transmembrane region" description="Helical" evidence="8">
    <location>
        <begin position="56"/>
        <end position="73"/>
    </location>
</feature>
<sequence length="182" mass="20803">MRIVKLLDKALQGVTNFNVFIEMLAELVACMLATVVIWGVILTYGLGSSDVFSVEISEYCLVFICFTSMAYVLKEDRHVKITVFVDKLSPRLHLVMNIVTSFLTFIFCVIVTWKAAVVMLLNYKRGFLSSSLVNFPMWIPYMIISFGFFLLALQYIVNIRELTSKLKPQPNPQKRVLKKGVM</sequence>
<keyword evidence="2" id="KW-0813">Transport</keyword>